<dbReference type="Pfam" id="PF00126">
    <property type="entry name" value="HTH_1"/>
    <property type="match status" value="1"/>
</dbReference>
<keyword evidence="2" id="KW-0805">Transcription regulation</keyword>
<gene>
    <name evidence="6" type="ORF">SAMN02745691_00859</name>
</gene>
<dbReference type="AlphaFoldDB" id="A0A1M6E4V9"/>
<evidence type="ECO:0000256" key="1">
    <source>
        <dbReference type="ARBA" id="ARBA00009437"/>
    </source>
</evidence>
<dbReference type="InterPro" id="IPR005119">
    <property type="entry name" value="LysR_subst-bd"/>
</dbReference>
<dbReference type="InterPro" id="IPR036388">
    <property type="entry name" value="WH-like_DNA-bd_sf"/>
</dbReference>
<reference evidence="6 7" key="1">
    <citation type="submission" date="2016-11" db="EMBL/GenBank/DDBJ databases">
        <authorList>
            <person name="Jaros S."/>
            <person name="Januszkiewicz K."/>
            <person name="Wedrychowicz H."/>
        </authorList>
    </citation>
    <scope>NUCLEOTIDE SEQUENCE [LARGE SCALE GENOMIC DNA]</scope>
    <source>
        <strain evidence="6 7">DSM 15970</strain>
    </source>
</reference>
<dbReference type="STRING" id="1122934.SAMN02745691_00859"/>
<accession>A0A1M6E4V9</accession>
<evidence type="ECO:0000313" key="6">
    <source>
        <dbReference type="EMBL" id="SHI80522.1"/>
    </source>
</evidence>
<dbReference type="PANTHER" id="PTHR30346">
    <property type="entry name" value="TRANSCRIPTIONAL DUAL REGULATOR HCAR-RELATED"/>
    <property type="match status" value="1"/>
</dbReference>
<dbReference type="SUPFAM" id="SSF53850">
    <property type="entry name" value="Periplasmic binding protein-like II"/>
    <property type="match status" value="1"/>
</dbReference>
<dbReference type="GO" id="GO:0003677">
    <property type="term" value="F:DNA binding"/>
    <property type="evidence" value="ECO:0007669"/>
    <property type="project" value="UniProtKB-KW"/>
</dbReference>
<keyword evidence="7" id="KW-1185">Reference proteome</keyword>
<dbReference type="EMBL" id="FQYT01000007">
    <property type="protein sequence ID" value="SHI80522.1"/>
    <property type="molecule type" value="Genomic_DNA"/>
</dbReference>
<keyword evidence="4" id="KW-0804">Transcription</keyword>
<dbReference type="FunFam" id="1.10.10.10:FF:000001">
    <property type="entry name" value="LysR family transcriptional regulator"/>
    <property type="match status" value="1"/>
</dbReference>
<evidence type="ECO:0000256" key="3">
    <source>
        <dbReference type="ARBA" id="ARBA00023125"/>
    </source>
</evidence>
<keyword evidence="3" id="KW-0238">DNA-binding</keyword>
<proteinExistence type="inferred from homology"/>
<comment type="similarity">
    <text evidence="1">Belongs to the LysR transcriptional regulatory family.</text>
</comment>
<evidence type="ECO:0000256" key="4">
    <source>
        <dbReference type="ARBA" id="ARBA00023163"/>
    </source>
</evidence>
<dbReference type="Proteomes" id="UP000184342">
    <property type="component" value="Unassembled WGS sequence"/>
</dbReference>
<sequence length="302" mass="34725">MTDLQIRCFLDVAKTLNFSSSARNLFISQSNISRQISMLEEELGFMLFNRTTKTVKLTAAGEIMSEKLNEMTLQWEETLLEAQRTVNKSEGRISIGCTPHIKTNSFLSQMLSDYRSKNKGVQIIKERNTQKKLIEGLLNGYYDAILIANHDVCRLKNVEALSLFESQVGIVLHKNFPCFGDEEISLSDLSGYDFIRYKPTDIPLEEDFLYQVCVYFGFEPRVKAEFEDFEEFLFAIESGEGVSLIYEEAEIMANENLRFIPIHEDCPAKFLPMKLTRKKTSKSDVLNDFFKFAAHYAIHHAI</sequence>
<dbReference type="Gene3D" id="3.40.190.10">
    <property type="entry name" value="Periplasmic binding protein-like II"/>
    <property type="match status" value="2"/>
</dbReference>
<dbReference type="Gene3D" id="1.10.10.10">
    <property type="entry name" value="Winged helix-like DNA-binding domain superfamily/Winged helix DNA-binding domain"/>
    <property type="match status" value="1"/>
</dbReference>
<dbReference type="CDD" id="cd05466">
    <property type="entry name" value="PBP2_LTTR_substrate"/>
    <property type="match status" value="1"/>
</dbReference>
<feature type="domain" description="HTH lysR-type" evidence="5">
    <location>
        <begin position="1"/>
        <end position="58"/>
    </location>
</feature>
<dbReference type="InterPro" id="IPR036390">
    <property type="entry name" value="WH_DNA-bd_sf"/>
</dbReference>
<name>A0A1M6E4V9_9FIRM</name>
<evidence type="ECO:0000259" key="5">
    <source>
        <dbReference type="PROSITE" id="PS50931"/>
    </source>
</evidence>
<dbReference type="GO" id="GO:0032993">
    <property type="term" value="C:protein-DNA complex"/>
    <property type="evidence" value="ECO:0007669"/>
    <property type="project" value="TreeGrafter"/>
</dbReference>
<dbReference type="Pfam" id="PF03466">
    <property type="entry name" value="LysR_substrate"/>
    <property type="match status" value="1"/>
</dbReference>
<dbReference type="GO" id="GO:0003700">
    <property type="term" value="F:DNA-binding transcription factor activity"/>
    <property type="evidence" value="ECO:0007669"/>
    <property type="project" value="InterPro"/>
</dbReference>
<evidence type="ECO:0000313" key="7">
    <source>
        <dbReference type="Proteomes" id="UP000184342"/>
    </source>
</evidence>
<organism evidence="6 7">
    <name type="scientific">Parasporobacterium paucivorans DSM 15970</name>
    <dbReference type="NCBI Taxonomy" id="1122934"/>
    <lineage>
        <taxon>Bacteria</taxon>
        <taxon>Bacillati</taxon>
        <taxon>Bacillota</taxon>
        <taxon>Clostridia</taxon>
        <taxon>Lachnospirales</taxon>
        <taxon>Lachnospiraceae</taxon>
        <taxon>Parasporobacterium</taxon>
    </lineage>
</organism>
<protein>
    <submittedName>
        <fullName evidence="6">Regulatory helix-turn-helix protein, lysR family</fullName>
    </submittedName>
</protein>
<dbReference type="InterPro" id="IPR000847">
    <property type="entry name" value="LysR_HTH_N"/>
</dbReference>
<evidence type="ECO:0000256" key="2">
    <source>
        <dbReference type="ARBA" id="ARBA00023015"/>
    </source>
</evidence>
<dbReference type="PRINTS" id="PR00039">
    <property type="entry name" value="HTHLYSR"/>
</dbReference>
<dbReference type="PANTHER" id="PTHR30346:SF0">
    <property type="entry name" value="HCA OPERON TRANSCRIPTIONAL ACTIVATOR HCAR"/>
    <property type="match status" value="1"/>
</dbReference>
<dbReference type="SUPFAM" id="SSF46785">
    <property type="entry name" value="Winged helix' DNA-binding domain"/>
    <property type="match status" value="1"/>
</dbReference>
<dbReference type="PROSITE" id="PS50931">
    <property type="entry name" value="HTH_LYSR"/>
    <property type="match status" value="1"/>
</dbReference>
<dbReference type="RefSeq" id="WP_073993125.1">
    <property type="nucleotide sequence ID" value="NZ_FQYT01000007.1"/>
</dbReference>